<dbReference type="InterPro" id="IPR039315">
    <property type="entry name" value="CheW"/>
</dbReference>
<name>A0A059L4P0_9PSED</name>
<dbReference type="Pfam" id="PF01584">
    <property type="entry name" value="CheW"/>
    <property type="match status" value="1"/>
</dbReference>
<sequence>MSEPTAKRTAVKPALQSLFLVFRIGNERYALQAIEVAEVLPRLPLKPIPHAPEWVAGVFAYRGAVVPVIDLSALTFGQPAQARTSTRLVLVNYRPDETAEAQLLGLILEQASDTLRCNPADFQPYGLDNRQAPYLGPVREDAQGLLQWVRVADLLDDQVRALLFPSQPLDLALLEERP</sequence>
<dbReference type="Gene3D" id="2.30.30.40">
    <property type="entry name" value="SH3 Domains"/>
    <property type="match status" value="1"/>
</dbReference>
<gene>
    <name evidence="2" type="ORF">V466_10225</name>
</gene>
<dbReference type="Proteomes" id="UP000026739">
    <property type="component" value="Unassembled WGS sequence"/>
</dbReference>
<feature type="domain" description="CheW-like" evidence="1">
    <location>
        <begin position="16"/>
        <end position="160"/>
    </location>
</feature>
<organism evidence="2 3">
    <name type="scientific">Pseudomonas mandelii PD30</name>
    <dbReference type="NCBI Taxonomy" id="1419583"/>
    <lineage>
        <taxon>Bacteria</taxon>
        <taxon>Pseudomonadati</taxon>
        <taxon>Pseudomonadota</taxon>
        <taxon>Gammaproteobacteria</taxon>
        <taxon>Pseudomonadales</taxon>
        <taxon>Pseudomonadaceae</taxon>
        <taxon>Pseudomonas</taxon>
    </lineage>
</organism>
<dbReference type="PROSITE" id="PS50851">
    <property type="entry name" value="CHEW"/>
    <property type="match status" value="1"/>
</dbReference>
<proteinExistence type="predicted"/>
<protein>
    <submittedName>
        <fullName evidence="2">Chemotaxis protein CheW</fullName>
    </submittedName>
</protein>
<evidence type="ECO:0000259" key="1">
    <source>
        <dbReference type="PROSITE" id="PS50851"/>
    </source>
</evidence>
<dbReference type="GO" id="GO:0005829">
    <property type="term" value="C:cytosol"/>
    <property type="evidence" value="ECO:0007669"/>
    <property type="project" value="TreeGrafter"/>
</dbReference>
<dbReference type="RefSeq" id="WP_033056367.1">
    <property type="nucleotide sequence ID" value="NZ_AZQQ01000073.1"/>
</dbReference>
<dbReference type="PANTHER" id="PTHR22617:SF43">
    <property type="entry name" value="PROTEIN PILI"/>
    <property type="match status" value="1"/>
</dbReference>
<dbReference type="SUPFAM" id="SSF50341">
    <property type="entry name" value="CheW-like"/>
    <property type="match status" value="1"/>
</dbReference>
<comment type="caution">
    <text evidence="2">The sequence shown here is derived from an EMBL/GenBank/DDBJ whole genome shotgun (WGS) entry which is preliminary data.</text>
</comment>
<dbReference type="InterPro" id="IPR002545">
    <property type="entry name" value="CheW-lke_dom"/>
</dbReference>
<dbReference type="eggNOG" id="COG0835">
    <property type="taxonomic scope" value="Bacteria"/>
</dbReference>
<dbReference type="AlphaFoldDB" id="A0A059L4P0"/>
<dbReference type="GO" id="GO:0007165">
    <property type="term" value="P:signal transduction"/>
    <property type="evidence" value="ECO:0007669"/>
    <property type="project" value="InterPro"/>
</dbReference>
<evidence type="ECO:0000313" key="3">
    <source>
        <dbReference type="Proteomes" id="UP000026739"/>
    </source>
</evidence>
<dbReference type="GO" id="GO:0006935">
    <property type="term" value="P:chemotaxis"/>
    <property type="evidence" value="ECO:0007669"/>
    <property type="project" value="InterPro"/>
</dbReference>
<evidence type="ECO:0000313" key="2">
    <source>
        <dbReference type="EMBL" id="KDD69161.1"/>
    </source>
</evidence>
<reference evidence="2 3" key="1">
    <citation type="submission" date="2013-12" db="EMBL/GenBank/DDBJ databases">
        <authorList>
            <person name="Formusa P.A."/>
            <person name="Habash M."/>
            <person name="Lee H."/>
            <person name="Trevors J.T."/>
        </authorList>
    </citation>
    <scope>NUCLEOTIDE SEQUENCE [LARGE SCALE GENOMIC DNA]</scope>
    <source>
        <strain evidence="2 3">PD30</strain>
    </source>
</reference>
<dbReference type="Gene3D" id="2.40.50.180">
    <property type="entry name" value="CheA-289, Domain 4"/>
    <property type="match status" value="1"/>
</dbReference>
<dbReference type="SMART" id="SM00260">
    <property type="entry name" value="CheW"/>
    <property type="match status" value="1"/>
</dbReference>
<dbReference type="PANTHER" id="PTHR22617">
    <property type="entry name" value="CHEMOTAXIS SENSOR HISTIDINE KINASE-RELATED"/>
    <property type="match status" value="1"/>
</dbReference>
<accession>A0A059L4P0</accession>
<dbReference type="EMBL" id="AZQQ01000073">
    <property type="protein sequence ID" value="KDD69161.1"/>
    <property type="molecule type" value="Genomic_DNA"/>
</dbReference>
<dbReference type="InterPro" id="IPR036061">
    <property type="entry name" value="CheW-like_dom_sf"/>
</dbReference>